<dbReference type="GO" id="GO:0046872">
    <property type="term" value="F:metal ion binding"/>
    <property type="evidence" value="ECO:0007669"/>
    <property type="project" value="UniProtKB-KW"/>
</dbReference>
<evidence type="ECO:0000313" key="8">
    <source>
        <dbReference type="EMBL" id="NKF21165.1"/>
    </source>
</evidence>
<dbReference type="InterPro" id="IPR029060">
    <property type="entry name" value="PIN-like_dom_sf"/>
</dbReference>
<dbReference type="AlphaFoldDB" id="A0A969WA81"/>
<dbReference type="GO" id="GO:0004518">
    <property type="term" value="F:nuclease activity"/>
    <property type="evidence" value="ECO:0007669"/>
    <property type="project" value="UniProtKB-KW"/>
</dbReference>
<dbReference type="InterPro" id="IPR050556">
    <property type="entry name" value="Type_II_TA_system_RNase"/>
</dbReference>
<evidence type="ECO:0000256" key="3">
    <source>
        <dbReference type="ARBA" id="ARBA00022722"/>
    </source>
</evidence>
<evidence type="ECO:0000256" key="2">
    <source>
        <dbReference type="ARBA" id="ARBA00022649"/>
    </source>
</evidence>
<keyword evidence="9" id="KW-1185">Reference proteome</keyword>
<accession>A0A969WA81</accession>
<evidence type="ECO:0000256" key="5">
    <source>
        <dbReference type="ARBA" id="ARBA00022801"/>
    </source>
</evidence>
<dbReference type="Proteomes" id="UP000653472">
    <property type="component" value="Unassembled WGS sequence"/>
</dbReference>
<keyword evidence="5" id="KW-0378">Hydrolase</keyword>
<dbReference type="GO" id="GO:0016787">
    <property type="term" value="F:hydrolase activity"/>
    <property type="evidence" value="ECO:0007669"/>
    <property type="project" value="UniProtKB-KW"/>
</dbReference>
<protein>
    <submittedName>
        <fullName evidence="8">Type II toxin-antitoxin system VapC family toxin</fullName>
    </submittedName>
</protein>
<proteinExistence type="inferred from homology"/>
<evidence type="ECO:0000256" key="6">
    <source>
        <dbReference type="ARBA" id="ARBA00022842"/>
    </source>
</evidence>
<keyword evidence="6" id="KW-0460">Magnesium</keyword>
<comment type="caution">
    <text evidence="8">The sequence shown here is derived from an EMBL/GenBank/DDBJ whole genome shotgun (WGS) entry which is preliminary data.</text>
</comment>
<evidence type="ECO:0000313" key="9">
    <source>
        <dbReference type="Proteomes" id="UP000653472"/>
    </source>
</evidence>
<evidence type="ECO:0000256" key="1">
    <source>
        <dbReference type="ARBA" id="ARBA00001946"/>
    </source>
</evidence>
<dbReference type="PANTHER" id="PTHR33653:SF1">
    <property type="entry name" value="RIBONUCLEASE VAPC2"/>
    <property type="match status" value="1"/>
</dbReference>
<dbReference type="EMBL" id="JAAVXB010000001">
    <property type="protein sequence ID" value="NKF21165.1"/>
    <property type="molecule type" value="Genomic_DNA"/>
</dbReference>
<gene>
    <name evidence="8" type="ORF">G7Y82_02470</name>
</gene>
<keyword evidence="4" id="KW-0479">Metal-binding</keyword>
<evidence type="ECO:0000256" key="7">
    <source>
        <dbReference type="ARBA" id="ARBA00038093"/>
    </source>
</evidence>
<dbReference type="RefSeq" id="WP_168146400.1">
    <property type="nucleotide sequence ID" value="NZ_JAAVXB010000001.1"/>
</dbReference>
<evidence type="ECO:0000256" key="4">
    <source>
        <dbReference type="ARBA" id="ARBA00022723"/>
    </source>
</evidence>
<comment type="similarity">
    <text evidence="7">Belongs to the PINc/VapC protein family.</text>
</comment>
<comment type="cofactor">
    <cofactor evidence="1">
        <name>Mg(2+)</name>
        <dbReference type="ChEBI" id="CHEBI:18420"/>
    </cofactor>
</comment>
<name>A0A969WA81_9GAMM</name>
<dbReference type="PANTHER" id="PTHR33653">
    <property type="entry name" value="RIBONUCLEASE VAPC2"/>
    <property type="match status" value="1"/>
</dbReference>
<keyword evidence="3" id="KW-0540">Nuclease</keyword>
<dbReference type="SUPFAM" id="SSF88723">
    <property type="entry name" value="PIN domain-like"/>
    <property type="match status" value="1"/>
</dbReference>
<reference evidence="8" key="1">
    <citation type="submission" date="2020-03" db="EMBL/GenBank/DDBJ databases">
        <title>Solimonas marina sp. nov., isolated from deep seawater of the Pacific Ocean.</title>
        <authorList>
            <person name="Liu X."/>
            <person name="Lai Q."/>
            <person name="Sun F."/>
            <person name="Gai Y."/>
            <person name="Li G."/>
            <person name="Shao Z."/>
        </authorList>
    </citation>
    <scope>NUCLEOTIDE SEQUENCE</scope>
    <source>
        <strain evidence="8">C16B3</strain>
    </source>
</reference>
<organism evidence="8 9">
    <name type="scientific">Solimonas marina</name>
    <dbReference type="NCBI Taxonomy" id="2714601"/>
    <lineage>
        <taxon>Bacteria</taxon>
        <taxon>Pseudomonadati</taxon>
        <taxon>Pseudomonadota</taxon>
        <taxon>Gammaproteobacteria</taxon>
        <taxon>Nevskiales</taxon>
        <taxon>Nevskiaceae</taxon>
        <taxon>Solimonas</taxon>
    </lineage>
</organism>
<sequence length="141" mass="15636">MAKLVYLLDLPVLAELTRPNGNRRIFTLFQQRQAVCAIGAPTTYALLRGIGELLESTRRIQLQTFAQELLMAGPSVLPFDGDAAVWLARPEAEQARQRRNWNGLDAQTAAIAATRDLTLVTRNASAFAGLTGLRVEDWFRP</sequence>
<dbReference type="Gene3D" id="3.40.50.1010">
    <property type="entry name" value="5'-nuclease"/>
    <property type="match status" value="1"/>
</dbReference>
<keyword evidence="2" id="KW-1277">Toxin-antitoxin system</keyword>